<keyword evidence="8" id="KW-0732">Signal</keyword>
<evidence type="ECO:0000256" key="6">
    <source>
        <dbReference type="ARBA" id="ARBA00023237"/>
    </source>
</evidence>
<evidence type="ECO:0000256" key="7">
    <source>
        <dbReference type="PROSITE-ProRule" id="PRU01360"/>
    </source>
</evidence>
<dbReference type="Pfam" id="PF13620">
    <property type="entry name" value="CarboxypepD_reg"/>
    <property type="match status" value="1"/>
</dbReference>
<feature type="domain" description="TonB-dependent transporter Oar-like beta-barrel" evidence="10">
    <location>
        <begin position="576"/>
        <end position="850"/>
    </location>
</feature>
<dbReference type="GO" id="GO:0015344">
    <property type="term" value="F:siderophore uptake transmembrane transporter activity"/>
    <property type="evidence" value="ECO:0007669"/>
    <property type="project" value="TreeGrafter"/>
</dbReference>
<feature type="signal peptide" evidence="8">
    <location>
        <begin position="1"/>
        <end position="27"/>
    </location>
</feature>
<dbReference type="GO" id="GO:0044718">
    <property type="term" value="P:siderophore transmembrane transport"/>
    <property type="evidence" value="ECO:0007669"/>
    <property type="project" value="TreeGrafter"/>
</dbReference>
<dbReference type="SUPFAM" id="SSF49452">
    <property type="entry name" value="Starch-binding domain-like"/>
    <property type="match status" value="1"/>
</dbReference>
<feature type="domain" description="TonB-dependent receptor plug" evidence="9">
    <location>
        <begin position="137"/>
        <end position="235"/>
    </location>
</feature>
<keyword evidence="12" id="KW-1185">Reference proteome</keyword>
<keyword evidence="11" id="KW-0675">Receptor</keyword>
<dbReference type="Gene3D" id="2.170.130.10">
    <property type="entry name" value="TonB-dependent receptor, plug domain"/>
    <property type="match status" value="1"/>
</dbReference>
<comment type="subcellular location">
    <subcellularLocation>
        <location evidence="1 7">Cell outer membrane</location>
        <topology evidence="1 7">Multi-pass membrane protein</topology>
    </subcellularLocation>
</comment>
<dbReference type="PANTHER" id="PTHR30069:SF46">
    <property type="entry name" value="OAR PROTEIN"/>
    <property type="match status" value="1"/>
</dbReference>
<evidence type="ECO:0000256" key="5">
    <source>
        <dbReference type="ARBA" id="ARBA00023136"/>
    </source>
</evidence>
<comment type="similarity">
    <text evidence="7">Belongs to the TonB-dependent receptor family.</text>
</comment>
<dbReference type="AlphaFoldDB" id="A0A4R2FL86"/>
<dbReference type="PANTHER" id="PTHR30069">
    <property type="entry name" value="TONB-DEPENDENT OUTER MEMBRANE RECEPTOR"/>
    <property type="match status" value="1"/>
</dbReference>
<dbReference type="Gene3D" id="2.60.40.1120">
    <property type="entry name" value="Carboxypeptidase-like, regulatory domain"/>
    <property type="match status" value="1"/>
</dbReference>
<reference evidence="11 12" key="1">
    <citation type="submission" date="2019-03" db="EMBL/GenBank/DDBJ databases">
        <title>Freshwater and sediment microbial communities from various areas in North America, analyzing microbe dynamics in response to fracking.</title>
        <authorList>
            <person name="Lamendella R."/>
        </authorList>
    </citation>
    <scope>NUCLEOTIDE SEQUENCE [LARGE SCALE GENOMIC DNA]</scope>
    <source>
        <strain evidence="11 12">74A</strain>
    </source>
</reference>
<dbReference type="OrthoDB" id="9768147at2"/>
<dbReference type="Pfam" id="PF07715">
    <property type="entry name" value="Plug"/>
    <property type="match status" value="1"/>
</dbReference>
<keyword evidence="5 7" id="KW-0472">Membrane</keyword>
<dbReference type="PROSITE" id="PS52016">
    <property type="entry name" value="TONB_DEPENDENT_REC_3"/>
    <property type="match status" value="1"/>
</dbReference>
<proteinExistence type="inferred from homology"/>
<evidence type="ECO:0000259" key="10">
    <source>
        <dbReference type="Pfam" id="PF25183"/>
    </source>
</evidence>
<gene>
    <name evidence="11" type="ORF">EDC91_10176</name>
</gene>
<evidence type="ECO:0000256" key="8">
    <source>
        <dbReference type="SAM" id="SignalP"/>
    </source>
</evidence>
<accession>A0A4R2FL86</accession>
<keyword evidence="3 7" id="KW-1134">Transmembrane beta strand</keyword>
<keyword evidence="2 7" id="KW-0813">Transport</keyword>
<comment type="caution">
    <text evidence="11">The sequence shown here is derived from an EMBL/GenBank/DDBJ whole genome shotgun (WGS) entry which is preliminary data.</text>
</comment>
<dbReference type="SUPFAM" id="SSF56935">
    <property type="entry name" value="Porins"/>
    <property type="match status" value="1"/>
</dbReference>
<evidence type="ECO:0000313" key="12">
    <source>
        <dbReference type="Proteomes" id="UP000294832"/>
    </source>
</evidence>
<keyword evidence="4 7" id="KW-0812">Transmembrane</keyword>
<dbReference type="GO" id="GO:0030246">
    <property type="term" value="F:carbohydrate binding"/>
    <property type="evidence" value="ECO:0007669"/>
    <property type="project" value="InterPro"/>
</dbReference>
<evidence type="ECO:0000256" key="1">
    <source>
        <dbReference type="ARBA" id="ARBA00004571"/>
    </source>
</evidence>
<name>A0A4R2FL86_9GAMM</name>
<evidence type="ECO:0000256" key="4">
    <source>
        <dbReference type="ARBA" id="ARBA00022692"/>
    </source>
</evidence>
<dbReference type="Pfam" id="PF25183">
    <property type="entry name" value="OMP_b-brl_4"/>
    <property type="match status" value="2"/>
</dbReference>
<dbReference type="InterPro" id="IPR036942">
    <property type="entry name" value="Beta-barrel_TonB_sf"/>
</dbReference>
<evidence type="ECO:0000313" key="11">
    <source>
        <dbReference type="EMBL" id="TCN90606.1"/>
    </source>
</evidence>
<organism evidence="11 12">
    <name type="scientific">Shewanella fodinae</name>
    <dbReference type="NCBI Taxonomy" id="552357"/>
    <lineage>
        <taxon>Bacteria</taxon>
        <taxon>Pseudomonadati</taxon>
        <taxon>Pseudomonadota</taxon>
        <taxon>Gammaproteobacteria</taxon>
        <taxon>Alteromonadales</taxon>
        <taxon>Shewanellaceae</taxon>
        <taxon>Shewanella</taxon>
    </lineage>
</organism>
<dbReference type="InterPro" id="IPR039426">
    <property type="entry name" value="TonB-dep_rcpt-like"/>
</dbReference>
<dbReference type="GO" id="GO:0009279">
    <property type="term" value="C:cell outer membrane"/>
    <property type="evidence" value="ECO:0007669"/>
    <property type="project" value="UniProtKB-SubCell"/>
</dbReference>
<dbReference type="InterPro" id="IPR013784">
    <property type="entry name" value="Carb-bd-like_fold"/>
</dbReference>
<dbReference type="RefSeq" id="WP_133037349.1">
    <property type="nucleotide sequence ID" value="NZ_SLWF01000001.1"/>
</dbReference>
<feature type="domain" description="TonB-dependent transporter Oar-like beta-barrel" evidence="10">
    <location>
        <begin position="324"/>
        <end position="568"/>
    </location>
</feature>
<dbReference type="InterPro" id="IPR012910">
    <property type="entry name" value="Plug_dom"/>
</dbReference>
<dbReference type="InterPro" id="IPR057601">
    <property type="entry name" value="Oar-like_b-barrel"/>
</dbReference>
<evidence type="ECO:0000256" key="2">
    <source>
        <dbReference type="ARBA" id="ARBA00022448"/>
    </source>
</evidence>
<evidence type="ECO:0000256" key="3">
    <source>
        <dbReference type="ARBA" id="ARBA00022452"/>
    </source>
</evidence>
<dbReference type="InterPro" id="IPR037066">
    <property type="entry name" value="Plug_dom_sf"/>
</dbReference>
<feature type="chain" id="PRO_5021031011" evidence="8">
    <location>
        <begin position="28"/>
        <end position="982"/>
    </location>
</feature>
<evidence type="ECO:0000259" key="9">
    <source>
        <dbReference type="Pfam" id="PF07715"/>
    </source>
</evidence>
<dbReference type="EMBL" id="SLWF01000001">
    <property type="protein sequence ID" value="TCN90606.1"/>
    <property type="molecule type" value="Genomic_DNA"/>
</dbReference>
<dbReference type="Proteomes" id="UP000294832">
    <property type="component" value="Unassembled WGS sequence"/>
</dbReference>
<protein>
    <submittedName>
        <fullName evidence="11">TonB-dependent receptor-like protein</fullName>
    </submittedName>
</protein>
<keyword evidence="6 7" id="KW-0998">Cell outer membrane</keyword>
<sequence length="982" mass="107756">MKRVTFRRTLVAVSVSAFFALSLPAYSASNTDGSIQGSVVTTSDAPLSNATITIKSKDTGLTRTITTDESGKYRIPRLPIGNYTVTVSATGYNDKVTDNVSVTIGGNANVTSVMNQTGMERLSVVGSRVAAIDTTSSESSLVISQADIERLPMPKDITSVALLAPGTTRGDDRFGNFASFGGASVAENAFFINGLNVTNFRNGLGFSNVPFDFYEQFEVKTGGYGAEFGRSTGGVVNAVVKRGTNDWHFGSNVYWRPDSLSENSPNSYLSNGDLYIDNANTTYNKIEGNVYASGPIVKDKLFFYAMYQPRRITKDSITEEGTAKQKSASNNPFWGLKLDWNIAENHTLAFLAFSDKNNEDIDSFADIDGSWNYLSTTTNKTGGDNYVATYIGQLTDSFTAKLTYGVNKANSSTVSNSSELCNLIVDTRDVATSTYPGCASTADYFLEAGNDQRKEFRADFEWTINDSHTLAFGYDLEKNSSYSQQFYSGPGGVYWYYYDVADPTVGTSLPNGVKTPVGVTQYARSRERTVGGNFETVSKALYIEDTWTVTDTVTLNLGLRWDSFNNKNAEGASFAKIDNMIAPRIGASWDINGDGESKLFANVGRYYLPVASNTNVRLSGNEYDVRRFYILEGTQDEVINGVTVPTPILGAQIGPDQVNADGTVPNTDSIVDQSLDPMYQDEYIIGYQAMLTEDWSWGIKATQRKLNGAIDDMTIDHWIKATYGYTPTSNIYVLGNPGEDMTVSVDTTGNGDYEMVTIPGDALGYPKAKRTYNSIDLNFTRSWADDWTMSVNYTWSQSYGNTEGLVKSDNAQTDAGLTQDFDFPVLMEGADGYLPNDRRHMIKVFGAYSVTENFTVGANISVESGRPLNKFGIGSPSGLPSYGDTYYTQNADGTYTMNSRGTAGRTDWVYRVDLSASYNWKITDNLDVLLKANVYNVFNSSASIRKYEFYEQSGPGDLNPYYGATTAYQTPRYVEFSASVKF</sequence>
<dbReference type="Gene3D" id="2.40.170.20">
    <property type="entry name" value="TonB-dependent receptor, beta-barrel domain"/>
    <property type="match status" value="1"/>
</dbReference>